<keyword evidence="8" id="KW-1185">Reference proteome</keyword>
<keyword evidence="5 6" id="KW-0472">Membrane</keyword>
<evidence type="ECO:0000313" key="8">
    <source>
        <dbReference type="Proteomes" id="UP001652623"/>
    </source>
</evidence>
<dbReference type="InterPro" id="IPR045064">
    <property type="entry name" value="Reticulon-like"/>
</dbReference>
<keyword evidence="4 6" id="KW-1133">Transmembrane helix</keyword>
<evidence type="ECO:0000313" key="9">
    <source>
        <dbReference type="RefSeq" id="XP_048324658.2"/>
    </source>
</evidence>
<evidence type="ECO:0000256" key="5">
    <source>
        <dbReference type="ARBA" id="ARBA00023136"/>
    </source>
</evidence>
<feature type="transmembrane region" description="Helical" evidence="6">
    <location>
        <begin position="94"/>
        <end position="115"/>
    </location>
</feature>
<dbReference type="RefSeq" id="XP_048324658.2">
    <property type="nucleotide sequence ID" value="XM_048468701.2"/>
</dbReference>
<reference evidence="9" key="1">
    <citation type="submission" date="2025-08" db="UniProtKB">
        <authorList>
            <consortium name="RefSeq"/>
        </authorList>
    </citation>
    <scope>IDENTIFICATION</scope>
    <source>
        <tissue evidence="9">Seedling</tissue>
    </source>
</reference>
<comment type="subcellular location">
    <subcellularLocation>
        <location evidence="1 6">Endoplasmic reticulum membrane</location>
        <topology evidence="1 6">Multi-pass membrane protein</topology>
    </subcellularLocation>
</comment>
<protein>
    <recommendedName>
        <fullName evidence="6">Reticulon-like protein</fullName>
    </recommendedName>
</protein>
<dbReference type="PROSITE" id="PS50845">
    <property type="entry name" value="RETICULON"/>
    <property type="match status" value="1"/>
</dbReference>
<feature type="transmembrane region" description="Helical" evidence="6">
    <location>
        <begin position="189"/>
        <end position="206"/>
    </location>
</feature>
<evidence type="ECO:0000256" key="3">
    <source>
        <dbReference type="ARBA" id="ARBA00022824"/>
    </source>
</evidence>
<dbReference type="GeneID" id="107403532"/>
<dbReference type="InterPro" id="IPR003388">
    <property type="entry name" value="Reticulon"/>
</dbReference>
<feature type="domain" description="Reticulon" evidence="7">
    <location>
        <begin position="61"/>
        <end position="248"/>
    </location>
</feature>
<evidence type="ECO:0000256" key="4">
    <source>
        <dbReference type="ARBA" id="ARBA00022989"/>
    </source>
</evidence>
<keyword evidence="3 6" id="KW-0256">Endoplasmic reticulum</keyword>
<evidence type="ECO:0000256" key="6">
    <source>
        <dbReference type="RuleBase" id="RU363132"/>
    </source>
</evidence>
<dbReference type="Proteomes" id="UP001652623">
    <property type="component" value="Chromosome 10"/>
</dbReference>
<sequence>MLDPVDVDIADADFLSDRGEDLHTDDDSDSDIDNYCHQFTCKNRLFGRQKPLHLVLGRGRCADIILWRNKEKSACILAGATVIWLLFEKIDYHLLTFVCHFLLLVLVPLFLWFSVASFTHISPPEVPEIIIPRDLFVAIALQMRIEYIGALRILGDASFGTDTKKFFKVIVALWGLSVLGSWFNFLTLFYLATVIVMVVPVLYEKYEDTVDTFAEKALVELKIQYKLLNENVLQKIPKAIMSYKNKKQH</sequence>
<evidence type="ECO:0000256" key="2">
    <source>
        <dbReference type="ARBA" id="ARBA00022692"/>
    </source>
</evidence>
<keyword evidence="2 6" id="KW-0812">Transmembrane</keyword>
<evidence type="ECO:0000256" key="1">
    <source>
        <dbReference type="ARBA" id="ARBA00004477"/>
    </source>
</evidence>
<proteinExistence type="predicted"/>
<accession>A0ABM3IAY2</accession>
<organism evidence="8 9">
    <name type="scientific">Ziziphus jujuba</name>
    <name type="common">Chinese jujube</name>
    <name type="synonym">Ziziphus sativa</name>
    <dbReference type="NCBI Taxonomy" id="326968"/>
    <lineage>
        <taxon>Eukaryota</taxon>
        <taxon>Viridiplantae</taxon>
        <taxon>Streptophyta</taxon>
        <taxon>Embryophyta</taxon>
        <taxon>Tracheophyta</taxon>
        <taxon>Spermatophyta</taxon>
        <taxon>Magnoliopsida</taxon>
        <taxon>eudicotyledons</taxon>
        <taxon>Gunneridae</taxon>
        <taxon>Pentapetalae</taxon>
        <taxon>rosids</taxon>
        <taxon>fabids</taxon>
        <taxon>Rosales</taxon>
        <taxon>Rhamnaceae</taxon>
        <taxon>Paliureae</taxon>
        <taxon>Ziziphus</taxon>
    </lineage>
</organism>
<dbReference type="Pfam" id="PF02453">
    <property type="entry name" value="Reticulon"/>
    <property type="match status" value="1"/>
</dbReference>
<name>A0ABM3IAY2_ZIZJJ</name>
<evidence type="ECO:0000259" key="7">
    <source>
        <dbReference type="PROSITE" id="PS50845"/>
    </source>
</evidence>
<dbReference type="PANTHER" id="PTHR10994">
    <property type="entry name" value="RETICULON"/>
    <property type="match status" value="1"/>
</dbReference>
<dbReference type="PANTHER" id="PTHR10994:SF177">
    <property type="entry name" value="RETICULON-LIKE PROTEIN B15"/>
    <property type="match status" value="1"/>
</dbReference>
<gene>
    <name evidence="9" type="primary">LOC107403532</name>
</gene>